<organism evidence="2 3">
    <name type="scientific">Trinickia soli</name>
    <dbReference type="NCBI Taxonomy" id="380675"/>
    <lineage>
        <taxon>Bacteria</taxon>
        <taxon>Pseudomonadati</taxon>
        <taxon>Pseudomonadota</taxon>
        <taxon>Betaproteobacteria</taxon>
        <taxon>Burkholderiales</taxon>
        <taxon>Burkholderiaceae</taxon>
        <taxon>Trinickia</taxon>
    </lineage>
</organism>
<dbReference type="EMBL" id="PNYB01000002">
    <property type="protein sequence ID" value="PMS27664.1"/>
    <property type="molecule type" value="Genomic_DNA"/>
</dbReference>
<dbReference type="RefSeq" id="WP_102608314.1">
    <property type="nucleotide sequence ID" value="NZ_CADIKD010000004.1"/>
</dbReference>
<dbReference type="Proteomes" id="UP000235347">
    <property type="component" value="Unassembled WGS sequence"/>
</dbReference>
<dbReference type="InterPro" id="IPR052189">
    <property type="entry name" value="L-asp_N-monooxygenase_NS-form"/>
</dbReference>
<dbReference type="InterPro" id="IPR038732">
    <property type="entry name" value="HpyO/CreE_NAD-binding"/>
</dbReference>
<feature type="domain" description="FAD-dependent urate hydroxylase HpyO/Asp monooxygenase CreE-like FAD/NAD(P)-binding" evidence="1">
    <location>
        <begin position="11"/>
        <end position="158"/>
    </location>
</feature>
<evidence type="ECO:0000259" key="1">
    <source>
        <dbReference type="Pfam" id="PF13454"/>
    </source>
</evidence>
<dbReference type="Gene3D" id="3.50.50.60">
    <property type="entry name" value="FAD/NAD(P)-binding domain"/>
    <property type="match status" value="1"/>
</dbReference>
<name>A0A2N7WE71_9BURK</name>
<dbReference type="AlphaFoldDB" id="A0A2N7WE71"/>
<proteinExistence type="predicted"/>
<dbReference type="PANTHER" id="PTHR40254">
    <property type="entry name" value="BLR0577 PROTEIN"/>
    <property type="match status" value="1"/>
</dbReference>
<evidence type="ECO:0000313" key="3">
    <source>
        <dbReference type="Proteomes" id="UP000235347"/>
    </source>
</evidence>
<evidence type="ECO:0000313" key="2">
    <source>
        <dbReference type="EMBL" id="PMS27664.1"/>
    </source>
</evidence>
<dbReference type="InterPro" id="IPR036188">
    <property type="entry name" value="FAD/NAD-bd_sf"/>
</dbReference>
<reference evidence="2 3" key="1">
    <citation type="submission" date="2018-01" db="EMBL/GenBank/DDBJ databases">
        <title>Whole genome analyses suggest that Burkholderia sensu lato contains two further novel genera in the rhizoxinica-symbiotica group Mycetohabitans gen. nov., and Trinickia gen. nov.: implications for the evolution of diazotrophy and nodulation in the Burkholderiaceae.</title>
        <authorList>
            <person name="Estrada-de los Santos P."/>
            <person name="Palmer M."/>
            <person name="Chavez-Ramirez B."/>
            <person name="Beukes C."/>
            <person name="Steenkamp E.T."/>
            <person name="Hirsch A.M."/>
            <person name="Manyaka P."/>
            <person name="Maluk M."/>
            <person name="Lafos M."/>
            <person name="Crook M."/>
            <person name="Gross E."/>
            <person name="Simon M.F."/>
            <person name="Bueno dos Reis Junior F."/>
            <person name="Poole P.S."/>
            <person name="Venter S.N."/>
            <person name="James E.K."/>
        </authorList>
    </citation>
    <scope>NUCLEOTIDE SEQUENCE [LARGE SCALE GENOMIC DNA]</scope>
    <source>
        <strain evidence="2 3">GP25-8</strain>
    </source>
</reference>
<dbReference type="PRINTS" id="PR00411">
    <property type="entry name" value="PNDRDTASEI"/>
</dbReference>
<dbReference type="PRINTS" id="PR00368">
    <property type="entry name" value="FADPNR"/>
</dbReference>
<sequence length="495" mass="52760">MTEGRGGRRLAIVGGGASGVAAFVAAVRYGVAQSIDIVDPRGIGRGTAFAARRAALLCNTSVETMSIVDDNPDDFLAYLHSIGVPATRDAFVPRAHVSSYLTSRYEQFAALARAAGIETRLVRAAASGIDKAARGGYVVSLDNGTALDATDVLVCTGHGGPYLPDAVKPHVGAPLLFESLYPEDRVLAALEPASRVLVLGSRLSAVDSALLLCAAGHIVEIVSPSGRLPAVRTATTRACPVAVDTKGLAQIDLDSDGSSLSWRLLRIVARSARAVHGRALSAQVVRACAPIERMRREAELARRGMTDWQDILVAYMDAAQRRLRGERLERQRRALAECARVVGRYLFACPLQSAEKLLEYAQAQRLTAKAGSPAQLHFGARWSVRWKEGGQDAYDAIVCATGFHKASSGAMAEGLRFDDPAAADTTIHVGPDLRVVLPGAARPERIWLLGLASQAGTPIVNAVYQSVRQAFEVCRAWHEGDALHQSQGFVAEEAQ</sequence>
<comment type="caution">
    <text evidence="2">The sequence shown here is derived from an EMBL/GenBank/DDBJ whole genome shotgun (WGS) entry which is preliminary data.</text>
</comment>
<protein>
    <submittedName>
        <fullName evidence="2">FAD-dependent oxidoreductase</fullName>
    </submittedName>
</protein>
<keyword evidence="3" id="KW-1185">Reference proteome</keyword>
<gene>
    <name evidence="2" type="ORF">C0Z19_03040</name>
</gene>
<accession>A0A2N7WE71</accession>
<dbReference type="SUPFAM" id="SSF51905">
    <property type="entry name" value="FAD/NAD(P)-binding domain"/>
    <property type="match status" value="2"/>
</dbReference>
<dbReference type="Pfam" id="PF13454">
    <property type="entry name" value="NAD_binding_9"/>
    <property type="match status" value="1"/>
</dbReference>
<dbReference type="PANTHER" id="PTHR40254:SF1">
    <property type="entry name" value="BLR0577 PROTEIN"/>
    <property type="match status" value="1"/>
</dbReference>